<dbReference type="PANTHER" id="PTHR46177">
    <property type="entry name" value="INTEGRASE CATALYTIC DOMAIN-CONTAINING PROTEIN"/>
    <property type="match status" value="1"/>
</dbReference>
<dbReference type="Proteomes" id="UP001556367">
    <property type="component" value="Unassembled WGS sequence"/>
</dbReference>
<protein>
    <recommendedName>
        <fullName evidence="1">Integrase core domain-containing protein</fullName>
    </recommendedName>
</protein>
<proteinExistence type="predicted"/>
<keyword evidence="3" id="KW-1185">Reference proteome</keyword>
<sequence>MPNPTGVNQYNKKDYPSDEDLLAAFKQYAAEKNGAGLNTAEQLARLEKDFGLPIGRSKLFELRKRVGAPSVRKNPTPDQDRTQALINAKENDLAGRWGVEQTRQRMANGGVLITRDELRSKLHDHFDHEFDKRMIGSKDRIERVPLNCLGPWHQLHCDGHEKLNSQALAMGSVSLPIYAFKDQFSTFVPLMDLVPDVRNQQTICHLFLDLVEKYGCVPLQLVMDKGTEVGDMIRAQSRLRLEVAPDYTEQEWPTTVQVQSKHNTPIEGFWRWKRNGEGHSIKQAIVIGRENGLFNPNNPLHLSLFNWLWPPLVRERLEEFRTYWNNHKLSKQKKKLLPSGTSPRQMWEVPDSVRADARNCSVRVGLEAIRQLWDGIGGMAARAEAYAFVDPEFQSVADNALGVLGYPEITLSNAWDIFTSVFRILSSSESP</sequence>
<comment type="caution">
    <text evidence="2">The sequence shown here is derived from an EMBL/GenBank/DDBJ whole genome shotgun (WGS) entry which is preliminary data.</text>
</comment>
<gene>
    <name evidence="2" type="ORF">HGRIS_010506</name>
</gene>
<organism evidence="2 3">
    <name type="scientific">Hohenbuehelia grisea</name>
    <dbReference type="NCBI Taxonomy" id="104357"/>
    <lineage>
        <taxon>Eukaryota</taxon>
        <taxon>Fungi</taxon>
        <taxon>Dikarya</taxon>
        <taxon>Basidiomycota</taxon>
        <taxon>Agaricomycotina</taxon>
        <taxon>Agaricomycetes</taxon>
        <taxon>Agaricomycetidae</taxon>
        <taxon>Agaricales</taxon>
        <taxon>Pleurotineae</taxon>
        <taxon>Pleurotaceae</taxon>
        <taxon>Hohenbuehelia</taxon>
    </lineage>
</organism>
<feature type="domain" description="Integrase core" evidence="1">
    <location>
        <begin position="156"/>
        <end position="347"/>
    </location>
</feature>
<dbReference type="InterPro" id="IPR058913">
    <property type="entry name" value="Integrase_dom_put"/>
</dbReference>
<dbReference type="PANTHER" id="PTHR46177:SF1">
    <property type="entry name" value="INTEGRASE CATALYTIC DOMAIN-CONTAINING PROTEIN"/>
    <property type="match status" value="1"/>
</dbReference>
<evidence type="ECO:0000259" key="1">
    <source>
        <dbReference type="Pfam" id="PF24764"/>
    </source>
</evidence>
<reference evidence="3" key="1">
    <citation type="submission" date="2024-06" db="EMBL/GenBank/DDBJ databases">
        <title>Multi-omics analyses provide insights into the biosynthesis of the anticancer antibiotic pleurotin in Hohenbuehelia grisea.</title>
        <authorList>
            <person name="Weaver J.A."/>
            <person name="Alberti F."/>
        </authorList>
    </citation>
    <scope>NUCLEOTIDE SEQUENCE [LARGE SCALE GENOMIC DNA]</scope>
    <source>
        <strain evidence="3">T-177</strain>
    </source>
</reference>
<accession>A0ABR3IX46</accession>
<dbReference type="Pfam" id="PF24764">
    <property type="entry name" value="rva_4"/>
    <property type="match status" value="1"/>
</dbReference>
<evidence type="ECO:0000313" key="2">
    <source>
        <dbReference type="EMBL" id="KAL0947871.1"/>
    </source>
</evidence>
<name>A0ABR3IX46_9AGAR</name>
<dbReference type="EMBL" id="JASNQZ010000014">
    <property type="protein sequence ID" value="KAL0947871.1"/>
    <property type="molecule type" value="Genomic_DNA"/>
</dbReference>
<evidence type="ECO:0000313" key="3">
    <source>
        <dbReference type="Proteomes" id="UP001556367"/>
    </source>
</evidence>